<name>A0A6C0HPF0_9ZZZZ</name>
<dbReference type="AlphaFoldDB" id="A0A6C0HPF0"/>
<dbReference type="InterPro" id="IPR017482">
    <property type="entry name" value="Lambda-type_endonuclease"/>
</dbReference>
<dbReference type="InterPro" id="IPR019080">
    <property type="entry name" value="YqaJ_viral_recombinase"/>
</dbReference>
<dbReference type="Pfam" id="PF09588">
    <property type="entry name" value="YqaJ"/>
    <property type="match status" value="1"/>
</dbReference>
<proteinExistence type="predicted"/>
<sequence>MINDLLVYLDNNPSLYIEPTFMKKVLEWATKAGFPTSTEQIETELLAYQAHRSEPTYRTQALEPASKIEALLSIPQPVQRTPEWYQFRNEHLTASNAWKVFGTNATRNQLIFEKCSPVVERRNGLQETPMSWGQKYEPITIELYQDYNQTIVSEFGCIPHPTYSFLAASPDGIVTGSNNYGRMIEVKNVVSREITGTPKKDYYIQMQLQMEVCDLAECDFVETKFVEYDTEHEYFADETSEKGILLVFVENEGFVYDYMPLRTPKHEIEPWLTQHMEGTPERVWFKNVYWKLHTYSCVLVRRRPKWFQSVVQDMEKLWQTILEERVSGQYVLRAAKKREVKEIEKKMDVQIF</sequence>
<dbReference type="InterPro" id="IPR011604">
    <property type="entry name" value="PDDEXK-like_dom_sf"/>
</dbReference>
<evidence type="ECO:0000313" key="2">
    <source>
        <dbReference type="EMBL" id="QHT81975.1"/>
    </source>
</evidence>
<accession>A0A6C0HPF0</accession>
<dbReference type="NCBIfam" id="TIGR03033">
    <property type="entry name" value="phage_rel_nuc"/>
    <property type="match status" value="1"/>
</dbReference>
<dbReference type="Gene3D" id="3.90.320.10">
    <property type="match status" value="1"/>
</dbReference>
<dbReference type="InterPro" id="IPR011335">
    <property type="entry name" value="Restrct_endonuc-II-like"/>
</dbReference>
<organism evidence="2">
    <name type="scientific">viral metagenome</name>
    <dbReference type="NCBI Taxonomy" id="1070528"/>
    <lineage>
        <taxon>unclassified sequences</taxon>
        <taxon>metagenomes</taxon>
        <taxon>organismal metagenomes</taxon>
    </lineage>
</organism>
<reference evidence="2" key="1">
    <citation type="journal article" date="2020" name="Nature">
        <title>Giant virus diversity and host interactions through global metagenomics.</title>
        <authorList>
            <person name="Schulz F."/>
            <person name="Roux S."/>
            <person name="Paez-Espino D."/>
            <person name="Jungbluth S."/>
            <person name="Walsh D.A."/>
            <person name="Denef V.J."/>
            <person name="McMahon K.D."/>
            <person name="Konstantinidis K.T."/>
            <person name="Eloe-Fadrosh E.A."/>
            <person name="Kyrpides N.C."/>
            <person name="Woyke T."/>
        </authorList>
    </citation>
    <scope>NUCLEOTIDE SEQUENCE</scope>
    <source>
        <strain evidence="2">GVMAG-M-3300023184-160</strain>
    </source>
</reference>
<protein>
    <recommendedName>
        <fullName evidence="1">YqaJ viral recombinase domain-containing protein</fullName>
    </recommendedName>
</protein>
<dbReference type="PANTHER" id="PTHR46609:SF6">
    <property type="entry name" value="EXONUCLEASE, PHAGE-TYPE_RECB, C-TERMINAL DOMAIN-CONTAINING PROTEIN-RELATED"/>
    <property type="match status" value="1"/>
</dbReference>
<feature type="domain" description="YqaJ viral recombinase" evidence="1">
    <location>
        <begin position="83"/>
        <end position="214"/>
    </location>
</feature>
<dbReference type="SUPFAM" id="SSF52980">
    <property type="entry name" value="Restriction endonuclease-like"/>
    <property type="match status" value="1"/>
</dbReference>
<dbReference type="InterPro" id="IPR051703">
    <property type="entry name" value="NF-kappa-B_Signaling_Reg"/>
</dbReference>
<dbReference type="EMBL" id="MN739993">
    <property type="protein sequence ID" value="QHT81975.1"/>
    <property type="molecule type" value="Genomic_DNA"/>
</dbReference>
<dbReference type="PANTHER" id="PTHR46609">
    <property type="entry name" value="EXONUCLEASE, PHAGE-TYPE/RECB, C-TERMINAL DOMAIN-CONTAINING PROTEIN"/>
    <property type="match status" value="1"/>
</dbReference>
<dbReference type="CDD" id="cd22343">
    <property type="entry name" value="PDDEXK_lambda_exonuclease-like"/>
    <property type="match status" value="1"/>
</dbReference>
<evidence type="ECO:0000259" key="1">
    <source>
        <dbReference type="Pfam" id="PF09588"/>
    </source>
</evidence>